<name>A0A223MZX9_9VIBR</name>
<dbReference type="InterPro" id="IPR007452">
    <property type="entry name" value="TamB_C"/>
</dbReference>
<keyword evidence="3" id="KW-1133">Transmembrane helix</keyword>
<reference evidence="7 8" key="1">
    <citation type="submission" date="2017-08" db="EMBL/GenBank/DDBJ databases">
        <title>The Vibrio qinghaiensis sp.-Q67 is a luminous bacteria isolated firstly from Qinghai lake, Qinghai province, China, which has been proved to be very sensitive to detect environmental and food pollutants. Therefore, complete genome analysis of V. qinghaiensis sp.-Q67 highlights the potential application of this strain on detection of hazards in the contaminated environments.</title>
        <authorList>
            <person name="Gong L."/>
        </authorList>
    </citation>
    <scope>NUCLEOTIDE SEQUENCE [LARGE SCALE GENOMIC DNA]</scope>
    <source>
        <strain evidence="7 8">Q67</strain>
    </source>
</reference>
<dbReference type="PANTHER" id="PTHR36985">
    <property type="entry name" value="TRANSLOCATION AND ASSEMBLY MODULE SUBUNIT TAMB"/>
    <property type="match status" value="1"/>
</dbReference>
<keyword evidence="4" id="KW-0472">Membrane</keyword>
<dbReference type="RefSeq" id="WP_094500543.1">
    <property type="nucleotide sequence ID" value="NZ_CAWNHI010000001.1"/>
</dbReference>
<gene>
    <name evidence="7" type="ORF">CCZ37_11245</name>
</gene>
<dbReference type="AlphaFoldDB" id="A0A223MZX9"/>
<evidence type="ECO:0000256" key="5">
    <source>
        <dbReference type="SAM" id="MobiDB-lite"/>
    </source>
</evidence>
<dbReference type="GO" id="GO:0005886">
    <property type="term" value="C:plasma membrane"/>
    <property type="evidence" value="ECO:0007669"/>
    <property type="project" value="InterPro"/>
</dbReference>
<dbReference type="EMBL" id="CP022741">
    <property type="protein sequence ID" value="ASU23119.1"/>
    <property type="molecule type" value="Genomic_DNA"/>
</dbReference>
<evidence type="ECO:0000256" key="4">
    <source>
        <dbReference type="ARBA" id="ARBA00023136"/>
    </source>
</evidence>
<dbReference type="GO" id="GO:0097347">
    <property type="term" value="C:TAM protein secretion complex"/>
    <property type="evidence" value="ECO:0007669"/>
    <property type="project" value="TreeGrafter"/>
</dbReference>
<feature type="compositionally biased region" description="Low complexity" evidence="5">
    <location>
        <begin position="202"/>
        <end position="215"/>
    </location>
</feature>
<dbReference type="GO" id="GO:0009306">
    <property type="term" value="P:protein secretion"/>
    <property type="evidence" value="ECO:0007669"/>
    <property type="project" value="InterPro"/>
</dbReference>
<sequence length="1265" mass="135819">MTKVMLKITKWASAILFTLLGAVFIALAALLFTNTGLNGLLWGAQKALPQLQVASAQGAIFPRFTLNQVTFSDEALKLELDLQRVTLAISASCLLEPSICLNELAISGLRLALPELPPSTQGEPSSASDPITSISTPVPIKVGRVELNDIQLDILGNTLAWKQFSTHASFQGNRLRIGKTSWSDIQLKLATNDEVDSASSAQSKPTQSTTVSSTVAPTVKTPITLPEVIIPLQLEVARFDINRFTLEQAEPLVVNHIGLVVNAYQSSVSLKSLELELPQLIANLKADAQLKGDYPLNLSLKSTLKMAEAQGQTLALEASGSLGDLTLNAKLGGLAQANLNAQLALLQPEIPFDISLDDVQAQWPLIGQGDYFVRVPSLKTQGSLDGYSVALNGQLQGKELPDVRLDVAGKGTLQQINLDSLLVDTLGGQIAGQVMANWQAPIHWQAALNLEQIQPGLQWPEAEGVISGKLETTGELTAQGSWNVALPILDIEGVLRGYPLNIEGQLNASDMTGKGAFTVSTSGLTLAHGPNQITAKGELDKEWRMSLSVDFADLVKSVPDLHGKVIGDIYLRGDLQQPQIKLRLSANDLAWQQQASLKQVTLTGDVTPLPVPQAEVKLQASLLSYQQQLVDRIDLHFSGTQAQHQLSLDVISNLISTSLAISGSLEDKPTMQWQGALERVQLSTEQGPWLLNQATPVAVNIEKQQATIAAHCWQQEGASLCLDKDATVGQSGAAELSLNHFDFQQIAMFLPQETQLKGQADVSLTAQWAPNTAPQAKVLLSLSQGAVTQHIDQAITLGWDSVTIDSTLEQNKLFARWLVDVTDNGDLSGQITIADLMAKEKMMDGAVTLSTFNIDFLQPLLGDYSQAKSKVRSQLAFSGPMLHPKVMGSVVVDDIVVKGDISPLDINSGRVAIDFNGYQALLNAAIQTADGELSIKGDADWQKMEQWRANLRVLADELLVDLPPIVKIKVIPDMSITLEPQLATVTGNINLPWGRIVVEELPSSAISVSKDQVILDSALQPVSEQSVMPFNVETNVNISIGDDFRLSAFGLQGGLIGRLNVAQKDKGPMITGEVNIQNGSYRSFGQDLLIQEGKILMNGPVDQPYVSIRAVRNPNNTQDGVIAGVKVTGPADEPAVSIFSEPAMPQANALSYLLRGQNIDGEAGGNAMTTALIGLSLAQSGKVVGEIGQAFGVQDLQLDTAGAGDDSQVTVSGYILPGLQVKYGVGIFSSVGEFTVRYRLMRDLYIEAVSGLDSAVDLLYQFEFN</sequence>
<evidence type="ECO:0000256" key="3">
    <source>
        <dbReference type="ARBA" id="ARBA00022989"/>
    </source>
</evidence>
<proteinExistence type="predicted"/>
<keyword evidence="8" id="KW-1185">Reference proteome</keyword>
<dbReference type="Proteomes" id="UP000215148">
    <property type="component" value="Chromosome 1"/>
</dbReference>
<organism evidence="7 8">
    <name type="scientific">Vibrio qinghaiensis</name>
    <dbReference type="NCBI Taxonomy" id="2025808"/>
    <lineage>
        <taxon>Bacteria</taxon>
        <taxon>Pseudomonadati</taxon>
        <taxon>Pseudomonadota</taxon>
        <taxon>Gammaproteobacteria</taxon>
        <taxon>Vibrionales</taxon>
        <taxon>Vibrionaceae</taxon>
        <taxon>Vibrio</taxon>
    </lineage>
</organism>
<evidence type="ECO:0000256" key="2">
    <source>
        <dbReference type="ARBA" id="ARBA00022692"/>
    </source>
</evidence>
<evidence type="ECO:0000259" key="6">
    <source>
        <dbReference type="Pfam" id="PF04357"/>
    </source>
</evidence>
<dbReference type="KEGG" id="vqi:CCZ37_11245"/>
<comment type="subcellular location">
    <subcellularLocation>
        <location evidence="1">Membrane</location>
        <topology evidence="1">Single-pass membrane protein</topology>
    </subcellularLocation>
</comment>
<evidence type="ECO:0000256" key="1">
    <source>
        <dbReference type="ARBA" id="ARBA00004167"/>
    </source>
</evidence>
<accession>A0A223MZX9</accession>
<evidence type="ECO:0000313" key="7">
    <source>
        <dbReference type="EMBL" id="ASU23119.1"/>
    </source>
</evidence>
<dbReference type="Pfam" id="PF04357">
    <property type="entry name" value="TamB"/>
    <property type="match status" value="1"/>
</dbReference>
<feature type="domain" description="Translocation and assembly module TamB C-terminal" evidence="6">
    <location>
        <begin position="928"/>
        <end position="1264"/>
    </location>
</feature>
<feature type="region of interest" description="Disordered" evidence="5">
    <location>
        <begin position="196"/>
        <end position="215"/>
    </location>
</feature>
<evidence type="ECO:0000313" key="8">
    <source>
        <dbReference type="Proteomes" id="UP000215148"/>
    </source>
</evidence>
<keyword evidence="2" id="KW-0812">Transmembrane</keyword>
<protein>
    <recommendedName>
        <fullName evidence="6">Translocation and assembly module TamB C-terminal domain-containing protein</fullName>
    </recommendedName>
</protein>
<dbReference type="PANTHER" id="PTHR36985:SF1">
    <property type="entry name" value="TRANSLOCATION AND ASSEMBLY MODULE SUBUNIT TAMB"/>
    <property type="match status" value="1"/>
</dbReference>